<comment type="caution">
    <text evidence="1">The sequence shown here is derived from an EMBL/GenBank/DDBJ whole genome shotgun (WGS) entry which is preliminary data.</text>
</comment>
<evidence type="ECO:0000313" key="1">
    <source>
        <dbReference type="EMBL" id="CAH0370777.1"/>
    </source>
</evidence>
<sequence>MQYMFYEASSFDQDIGNWAVHSVTNMRYMFRGAKKFNQPLNDWRVDKVTRMDRMFSGAKAFDQDLGWCVDDDVDLDDDVVELPGAFDETKCASTLCGVVQVADAADCPTPARKYHHPRRDDWLLWLLRAF</sequence>
<keyword evidence="2" id="KW-1185">Reference proteome</keyword>
<dbReference type="InterPro" id="IPR011889">
    <property type="entry name" value="Liste_lipo_26"/>
</dbReference>
<evidence type="ECO:0000313" key="2">
    <source>
        <dbReference type="Proteomes" id="UP000789595"/>
    </source>
</evidence>
<name>A0A8J2WW39_9STRA</name>
<dbReference type="EMBL" id="CAKKNE010000003">
    <property type="protein sequence ID" value="CAH0370777.1"/>
    <property type="molecule type" value="Genomic_DNA"/>
</dbReference>
<evidence type="ECO:0008006" key="3">
    <source>
        <dbReference type="Google" id="ProtNLM"/>
    </source>
</evidence>
<reference evidence="1" key="1">
    <citation type="submission" date="2021-11" db="EMBL/GenBank/DDBJ databases">
        <authorList>
            <consortium name="Genoscope - CEA"/>
            <person name="William W."/>
        </authorList>
    </citation>
    <scope>NUCLEOTIDE SEQUENCE</scope>
</reference>
<dbReference type="InterPro" id="IPR005046">
    <property type="entry name" value="DUF285"/>
</dbReference>
<dbReference type="NCBIfam" id="TIGR02167">
    <property type="entry name" value="Liste_lipo_26"/>
    <property type="match status" value="1"/>
</dbReference>
<accession>A0A8J2WW39</accession>
<dbReference type="Pfam" id="PF03382">
    <property type="entry name" value="DUF285"/>
    <property type="match status" value="1"/>
</dbReference>
<organism evidence="1 2">
    <name type="scientific">Pelagomonas calceolata</name>
    <dbReference type="NCBI Taxonomy" id="35677"/>
    <lineage>
        <taxon>Eukaryota</taxon>
        <taxon>Sar</taxon>
        <taxon>Stramenopiles</taxon>
        <taxon>Ochrophyta</taxon>
        <taxon>Pelagophyceae</taxon>
        <taxon>Pelagomonadales</taxon>
        <taxon>Pelagomonadaceae</taxon>
        <taxon>Pelagomonas</taxon>
    </lineage>
</organism>
<dbReference type="OrthoDB" id="198852at2759"/>
<dbReference type="Proteomes" id="UP000789595">
    <property type="component" value="Unassembled WGS sequence"/>
</dbReference>
<protein>
    <recommendedName>
        <fullName evidence="3">BspA family leucine-rich repeat surface protein</fullName>
    </recommendedName>
</protein>
<proteinExistence type="predicted"/>
<dbReference type="AlphaFoldDB" id="A0A8J2WW39"/>
<gene>
    <name evidence="1" type="ORF">PECAL_3P06830</name>
</gene>